<dbReference type="EC" id="2.7.1.90" evidence="10"/>
<evidence type="ECO:0000256" key="5">
    <source>
        <dbReference type="ARBA" id="ARBA00022723"/>
    </source>
</evidence>
<keyword evidence="13" id="KW-1185">Reference proteome</keyword>
<comment type="function">
    <text evidence="2 10">Catalyzes the phosphorylation of D-fructose 6-phosphate, the first committing step of glycolysis. Uses inorganic phosphate (PPi) as phosphoryl donor instead of ATP like common ATP-dependent phosphofructokinases (ATP-PFKs), which renders the reaction reversible, and can thus function both in glycolysis and gluconeogenesis. Consistently, PPi-PFK can replace the enzymes of both the forward (ATP-PFK) and reverse (fructose-bisphosphatase (FBPase)) reactions.</text>
</comment>
<evidence type="ECO:0000256" key="7">
    <source>
        <dbReference type="ARBA" id="ARBA00022842"/>
    </source>
</evidence>
<dbReference type="InterPro" id="IPR035966">
    <property type="entry name" value="PKF_sf"/>
</dbReference>
<comment type="pathway">
    <text evidence="10">Carbohydrate degradation; glycolysis; D-glyceraldehyde 3-phosphate and glycerone phosphate from D-glucose: step 3/4.</text>
</comment>
<feature type="binding site" evidence="10">
    <location>
        <begin position="153"/>
        <end position="155"/>
    </location>
    <ligand>
        <name>substrate</name>
    </ligand>
</feature>
<dbReference type="PANTHER" id="PTHR43650:SF1">
    <property type="entry name" value="PYROPHOSPHATE--FRUCTOSE 6-PHOSPHATE 1-PHOSPHOTRANSFERASE SUBUNIT BETA 2"/>
    <property type="match status" value="1"/>
</dbReference>
<dbReference type="Gene3D" id="3.40.50.450">
    <property type="match status" value="1"/>
</dbReference>
<comment type="caution">
    <text evidence="12">The sequence shown here is derived from an EMBL/GenBank/DDBJ whole genome shotgun (WGS) entry which is preliminary data.</text>
</comment>
<evidence type="ECO:0000256" key="1">
    <source>
        <dbReference type="ARBA" id="ARBA00001946"/>
    </source>
</evidence>
<evidence type="ECO:0000256" key="9">
    <source>
        <dbReference type="ARBA" id="ARBA00048072"/>
    </source>
</evidence>
<feature type="binding site" evidence="10">
    <location>
        <position position="33"/>
    </location>
    <ligand>
        <name>diphosphate</name>
        <dbReference type="ChEBI" id="CHEBI:33019"/>
    </ligand>
</feature>
<protein>
    <recommendedName>
        <fullName evidence="10">Pyrophosphate--fructose 6-phosphate 1-phosphotransferase</fullName>
        <ecNumber evidence="10">2.7.1.90</ecNumber>
    </recommendedName>
    <alternativeName>
        <fullName evidence="10">6-phosphofructokinase, pyrophosphate dependent</fullName>
    </alternativeName>
    <alternativeName>
        <fullName evidence="10">PPi-dependent phosphofructokinase</fullName>
        <shortName evidence="10">PPi-PFK</shortName>
    </alternativeName>
    <alternativeName>
        <fullName evidence="10">Pyrophosphate-dependent 6-phosphofructose-1-kinase</fullName>
    </alternativeName>
</protein>
<dbReference type="InterPro" id="IPR022953">
    <property type="entry name" value="ATP_PFK"/>
</dbReference>
<evidence type="ECO:0000256" key="3">
    <source>
        <dbReference type="ARBA" id="ARBA00022490"/>
    </source>
</evidence>
<evidence type="ECO:0000259" key="11">
    <source>
        <dbReference type="Pfam" id="PF00365"/>
    </source>
</evidence>
<comment type="subcellular location">
    <subcellularLocation>
        <location evidence="10">Cytoplasm</location>
    </subcellularLocation>
</comment>
<feature type="binding site" evidence="10">
    <location>
        <begin position="200"/>
        <end position="202"/>
    </location>
    <ligand>
        <name>substrate</name>
    </ligand>
</feature>
<evidence type="ECO:0000313" key="13">
    <source>
        <dbReference type="Proteomes" id="UP001141327"/>
    </source>
</evidence>
<keyword evidence="3 10" id="KW-0963">Cytoplasm</keyword>
<organism evidence="12 13">
    <name type="scientific">Paratrimastix pyriformis</name>
    <dbReference type="NCBI Taxonomy" id="342808"/>
    <lineage>
        <taxon>Eukaryota</taxon>
        <taxon>Metamonada</taxon>
        <taxon>Preaxostyla</taxon>
        <taxon>Paratrimastigidae</taxon>
        <taxon>Paratrimastix</taxon>
    </lineage>
</organism>
<feature type="binding site" evidence="10">
    <location>
        <begin position="325"/>
        <end position="328"/>
    </location>
    <ligand>
        <name>substrate</name>
    </ligand>
</feature>
<sequence length="517" mass="55348">MSTTGTSSPSIILTNGCGISQESHTLGILVGGGPAPGINGIIASATLTALDRGWTVFGIMEGFRYLMEGRTDMCKRLSRSDVSRIHNTGGTVLCTSRANPTKKPEDLQRTLDTLKRAGIDYLITIGGDDTATSSLKLANAAGDALKVCHVPKTIDNDLPLPGDVPTFGYRTAQAVGYDILRNLMADAKSSPPRWYIVVSMGRQAGHLALGMGFSAGAHLTLIPEEWGSKPVTFSAIVDAIEGTVLKRLAIDKPFGVVVLAEGLVEKMLPDEVDRVFDPHHIVSRDEHGHIRLDEVELGGRVRDELRQRFAGRSPRITWVVKNIGYELRCADPIPFDIEYTRILGSGAVRFLAGSGNKAIVTMIGEQLSPIPFQEIINPATGKSATRAVDTDSLLYKVAREFMMRLTTNDLGNSELIGRMAAIAKMTPDEFLARYRDTFAECTTGGDAAMPSTPLRMHAQFDARASTDVPPVSLGNTPVRVRVPVHRVLDMGCASTGGGESGGTVLGVASVGTPVPEK</sequence>
<dbReference type="InterPro" id="IPR011403">
    <property type="entry name" value="PPi-PFK_TM0289"/>
</dbReference>
<dbReference type="InterPro" id="IPR000023">
    <property type="entry name" value="Phosphofructokinase_dom"/>
</dbReference>
<dbReference type="Gene3D" id="3.40.50.460">
    <property type="entry name" value="Phosphofructokinase domain"/>
    <property type="match status" value="1"/>
</dbReference>
<evidence type="ECO:0000256" key="6">
    <source>
        <dbReference type="ARBA" id="ARBA00022777"/>
    </source>
</evidence>
<dbReference type="SUPFAM" id="SSF53784">
    <property type="entry name" value="Phosphofructokinase"/>
    <property type="match status" value="1"/>
</dbReference>
<feature type="site" description="Important for catalytic activity; stabilizes the transition state when the phosphoryl donor is PPi" evidence="10">
    <location>
        <position position="152"/>
    </location>
</feature>
<keyword evidence="4 10" id="KW-0808">Transferase</keyword>
<feature type="binding site" evidence="10">
    <location>
        <position position="128"/>
    </location>
    <ligand>
        <name>Mg(2+)</name>
        <dbReference type="ChEBI" id="CHEBI:18420"/>
        <note>catalytic</note>
    </ligand>
</feature>
<dbReference type="HAMAP" id="MF_01979">
    <property type="entry name" value="Phosphofructokinase_II_Short"/>
    <property type="match status" value="1"/>
</dbReference>
<reference evidence="12" key="1">
    <citation type="journal article" date="2022" name="bioRxiv">
        <title>Genomics of Preaxostyla Flagellates Illuminates Evolutionary Transitions and the Path Towards Mitochondrial Loss.</title>
        <authorList>
            <person name="Novak L.V.F."/>
            <person name="Treitli S.C."/>
            <person name="Pyrih J."/>
            <person name="Halakuc P."/>
            <person name="Pipaliya S.V."/>
            <person name="Vacek V."/>
            <person name="Brzon O."/>
            <person name="Soukal P."/>
            <person name="Eme L."/>
            <person name="Dacks J.B."/>
            <person name="Karnkowska A."/>
            <person name="Elias M."/>
            <person name="Hampl V."/>
        </authorList>
    </citation>
    <scope>NUCLEOTIDE SEQUENCE</scope>
    <source>
        <strain evidence="12">RCP-MX</strain>
    </source>
</reference>
<comment type="subunit">
    <text evidence="10">Homotetramer.</text>
</comment>
<accession>A0ABQ8UDD2</accession>
<feature type="domain" description="Phosphofructokinase" evidence="11">
    <location>
        <begin position="26"/>
        <end position="351"/>
    </location>
</feature>
<feature type="site" description="Important for catalytic activity and substrate specificity; stabilizes the transition state when the phosphoryl donor is PPi; prevents ATP from binding by mimicking the alpha-phosphate group of ATP" evidence="10">
    <location>
        <position position="129"/>
    </location>
</feature>
<evidence type="ECO:0000256" key="2">
    <source>
        <dbReference type="ARBA" id="ARBA00003138"/>
    </source>
</evidence>
<dbReference type="EMBL" id="JAPMOS010000090">
    <property type="protein sequence ID" value="KAJ4455881.1"/>
    <property type="molecule type" value="Genomic_DNA"/>
</dbReference>
<evidence type="ECO:0000256" key="8">
    <source>
        <dbReference type="ARBA" id="ARBA00023152"/>
    </source>
</evidence>
<keyword evidence="5 10" id="KW-0479">Metal-binding</keyword>
<dbReference type="Pfam" id="PF00365">
    <property type="entry name" value="PFK"/>
    <property type="match status" value="1"/>
</dbReference>
<proteinExistence type="inferred from homology"/>
<dbReference type="PRINTS" id="PR00476">
    <property type="entry name" value="PHFRCTKINASE"/>
</dbReference>
<feature type="binding site" evidence="10">
    <location>
        <position position="261"/>
    </location>
    <ligand>
        <name>substrate</name>
    </ligand>
</feature>
<comment type="catalytic activity">
    <reaction evidence="9 10">
        <text>beta-D-fructose 6-phosphate + diphosphate = beta-D-fructose 1,6-bisphosphate + phosphate + H(+)</text>
        <dbReference type="Rhea" id="RHEA:13613"/>
        <dbReference type="ChEBI" id="CHEBI:15378"/>
        <dbReference type="ChEBI" id="CHEBI:32966"/>
        <dbReference type="ChEBI" id="CHEBI:33019"/>
        <dbReference type="ChEBI" id="CHEBI:43474"/>
        <dbReference type="ChEBI" id="CHEBI:57634"/>
        <dbReference type="EC" id="2.7.1.90"/>
    </reaction>
</comment>
<keyword evidence="6 10" id="KW-0418">Kinase</keyword>
<evidence type="ECO:0000256" key="10">
    <source>
        <dbReference type="HAMAP-Rule" id="MF_01979"/>
    </source>
</evidence>
<keyword evidence="8 10" id="KW-0324">Glycolysis</keyword>
<feature type="active site" description="Proton acceptor" evidence="10">
    <location>
        <position position="155"/>
    </location>
</feature>
<dbReference type="Proteomes" id="UP001141327">
    <property type="component" value="Unassembled WGS sequence"/>
</dbReference>
<name>A0ABQ8UDD2_9EUKA</name>
<evidence type="ECO:0000256" key="4">
    <source>
        <dbReference type="ARBA" id="ARBA00022679"/>
    </source>
</evidence>
<comment type="cofactor">
    <cofactor evidence="1 10">
        <name>Mg(2+)</name>
        <dbReference type="ChEBI" id="CHEBI:18420"/>
    </cofactor>
</comment>
<comment type="similarity">
    <text evidence="10">Belongs to the phosphofructokinase type A (PFKA) family. PPi-dependent PFK group II subfamily. Clade 'Short' sub-subfamily.</text>
</comment>
<gene>
    <name evidence="12" type="ORF">PAPYR_9092</name>
</gene>
<comment type="activity regulation">
    <text evidence="10">Non-allosteric.</text>
</comment>
<evidence type="ECO:0000313" key="12">
    <source>
        <dbReference type="EMBL" id="KAJ4455881.1"/>
    </source>
</evidence>
<keyword evidence="7 10" id="KW-0460">Magnesium</keyword>
<dbReference type="PANTHER" id="PTHR43650">
    <property type="entry name" value="PYROPHOSPHATE--FRUCTOSE 6-PHOSPHATE 1-PHOSPHOTRANSFERASE"/>
    <property type="match status" value="1"/>
</dbReference>